<dbReference type="PATRIC" id="fig|1331060.3.peg.3664"/>
<dbReference type="AlphaFoldDB" id="T0IM75"/>
<dbReference type="EMBL" id="ATDP01000101">
    <property type="protein sequence ID" value="EQB12860.1"/>
    <property type="molecule type" value="Genomic_DNA"/>
</dbReference>
<evidence type="ECO:0000313" key="1">
    <source>
        <dbReference type="EMBL" id="EQB12860.1"/>
    </source>
</evidence>
<keyword evidence="2" id="KW-1185">Reference proteome</keyword>
<dbReference type="Proteomes" id="UP000015531">
    <property type="component" value="Unassembled WGS sequence"/>
</dbReference>
<gene>
    <name evidence="1" type="ORF">RLDS_18975</name>
</gene>
<name>T0IM75_9SPHN</name>
<sequence length="37" mass="4361">MREHIERHDKPVACYSESGHFAYDRAQESIAVSAWPW</sequence>
<accession>T0IM75</accession>
<organism evidence="1 2">
    <name type="scientific">Sphingobium lactosutens DS20</name>
    <dbReference type="NCBI Taxonomy" id="1331060"/>
    <lineage>
        <taxon>Bacteria</taxon>
        <taxon>Pseudomonadati</taxon>
        <taxon>Pseudomonadota</taxon>
        <taxon>Alphaproteobacteria</taxon>
        <taxon>Sphingomonadales</taxon>
        <taxon>Sphingomonadaceae</taxon>
        <taxon>Sphingobium</taxon>
    </lineage>
</organism>
<comment type="caution">
    <text evidence="1">The sequence shown here is derived from an EMBL/GenBank/DDBJ whole genome shotgun (WGS) entry which is preliminary data.</text>
</comment>
<proteinExistence type="predicted"/>
<protein>
    <submittedName>
        <fullName evidence="1">Uncharacterized protein</fullName>
    </submittedName>
</protein>
<reference evidence="1 2" key="1">
    <citation type="journal article" date="2013" name="Genome Announc.">
        <title>Draft Genome Sequence of Sphingobium lactosutens Strain DS20T, Isolated from a Hexachlorocyclohexane Dumpsite.</title>
        <authorList>
            <person name="Kumar R."/>
            <person name="Dwivedi V."/>
            <person name="Negi V."/>
            <person name="Khurana J.P."/>
            <person name="Lal R."/>
        </authorList>
    </citation>
    <scope>NUCLEOTIDE SEQUENCE [LARGE SCALE GENOMIC DNA]</scope>
    <source>
        <strain evidence="1 2">DS20</strain>
    </source>
</reference>
<evidence type="ECO:0000313" key="2">
    <source>
        <dbReference type="Proteomes" id="UP000015531"/>
    </source>
</evidence>